<accession>A0A7E5WR63</accession>
<dbReference type="AlphaFoldDB" id="A0A7E5WR63"/>
<protein>
    <submittedName>
        <fullName evidence="3">Tctex1 domain-containing protein 1-like</fullName>
    </submittedName>
</protein>
<dbReference type="InParanoid" id="A0A7E5WR63"/>
<reference evidence="3" key="1">
    <citation type="submission" date="2025-08" db="UniProtKB">
        <authorList>
            <consortium name="RefSeq"/>
        </authorList>
    </citation>
    <scope>IDENTIFICATION</scope>
</reference>
<evidence type="ECO:0000313" key="3">
    <source>
        <dbReference type="RefSeq" id="XP_026742832.1"/>
    </source>
</evidence>
<sequence length="186" mass="20940">MDASVRKSKVSMMAVKSTTQARSMANVATKSMSRIKVRKQSYGFSGVAGIAPVGGRSSQSGLEFKRPALIFLNTYQLDSHFKFSVPAVRKVIDHVLDEYFTEHKYNLQESPAATMLIAGEILRDVKALGFNRYRILSVVTMGQKRSQCYNNAVAFLWDHERDNYVNTHREVTSAFIQVTVFGVYLD</sequence>
<dbReference type="GO" id="GO:0045505">
    <property type="term" value="F:dynein intermediate chain binding"/>
    <property type="evidence" value="ECO:0007669"/>
    <property type="project" value="TreeGrafter"/>
</dbReference>
<dbReference type="Proteomes" id="UP000322000">
    <property type="component" value="Chromosome 22"/>
</dbReference>
<dbReference type="InterPro" id="IPR038586">
    <property type="entry name" value="Tctex-1-like_sf"/>
</dbReference>
<organism evidence="2 3">
    <name type="scientific">Trichoplusia ni</name>
    <name type="common">Cabbage looper</name>
    <dbReference type="NCBI Taxonomy" id="7111"/>
    <lineage>
        <taxon>Eukaryota</taxon>
        <taxon>Metazoa</taxon>
        <taxon>Ecdysozoa</taxon>
        <taxon>Arthropoda</taxon>
        <taxon>Hexapoda</taxon>
        <taxon>Insecta</taxon>
        <taxon>Pterygota</taxon>
        <taxon>Neoptera</taxon>
        <taxon>Endopterygota</taxon>
        <taxon>Lepidoptera</taxon>
        <taxon>Glossata</taxon>
        <taxon>Ditrysia</taxon>
        <taxon>Noctuoidea</taxon>
        <taxon>Noctuidae</taxon>
        <taxon>Plusiinae</taxon>
        <taxon>Trichoplusia</taxon>
    </lineage>
</organism>
<evidence type="ECO:0000256" key="1">
    <source>
        <dbReference type="ARBA" id="ARBA00005361"/>
    </source>
</evidence>
<proteinExistence type="inferred from homology"/>
<dbReference type="RefSeq" id="XP_026742832.1">
    <property type="nucleotide sequence ID" value="XM_026887031.1"/>
</dbReference>
<keyword evidence="2" id="KW-1185">Reference proteome</keyword>
<dbReference type="OrthoDB" id="10248487at2759"/>
<gene>
    <name evidence="3" type="primary">LOC113504626</name>
</gene>
<dbReference type="GO" id="GO:0005868">
    <property type="term" value="C:cytoplasmic dynein complex"/>
    <property type="evidence" value="ECO:0007669"/>
    <property type="project" value="TreeGrafter"/>
</dbReference>
<dbReference type="GO" id="GO:0007018">
    <property type="term" value="P:microtubule-based movement"/>
    <property type="evidence" value="ECO:0007669"/>
    <property type="project" value="TreeGrafter"/>
</dbReference>
<dbReference type="Gene3D" id="3.30.1140.40">
    <property type="entry name" value="Tctex-1"/>
    <property type="match status" value="1"/>
</dbReference>
<dbReference type="Pfam" id="PF03645">
    <property type="entry name" value="Tctex-1"/>
    <property type="match status" value="1"/>
</dbReference>
<dbReference type="CDD" id="cd21451">
    <property type="entry name" value="DLC-like_TCTEX1D"/>
    <property type="match status" value="1"/>
</dbReference>
<dbReference type="GO" id="GO:0005737">
    <property type="term" value="C:cytoplasm"/>
    <property type="evidence" value="ECO:0007669"/>
    <property type="project" value="TreeGrafter"/>
</dbReference>
<dbReference type="GeneID" id="113504626"/>
<evidence type="ECO:0000313" key="2">
    <source>
        <dbReference type="Proteomes" id="UP000322000"/>
    </source>
</evidence>
<dbReference type="PANTHER" id="PTHR21255">
    <property type="entry name" value="T-COMPLEX-ASSOCIATED-TESTIS-EXPRESSED 1/ DYNEIN LIGHT CHAIN"/>
    <property type="match status" value="1"/>
</dbReference>
<dbReference type="KEGG" id="tnl:113504626"/>
<comment type="similarity">
    <text evidence="1">Belongs to the dynein light chain Tctex-type family.</text>
</comment>
<name>A0A7E5WR63_TRINI</name>
<dbReference type="PANTHER" id="PTHR21255:SF65">
    <property type="entry name" value="TCTEX1 DOMAIN-CONTAINING PROTEIN 2"/>
    <property type="match status" value="1"/>
</dbReference>
<dbReference type="InterPro" id="IPR005334">
    <property type="entry name" value="Tctex-1-like"/>
</dbReference>